<dbReference type="HOGENOM" id="CLU_028840_6_0_1"/>
<feature type="domain" description="F-box" evidence="2">
    <location>
        <begin position="4"/>
        <end position="50"/>
    </location>
</feature>
<evidence type="ECO:0000259" key="2">
    <source>
        <dbReference type="PROSITE" id="PS50181"/>
    </source>
</evidence>
<dbReference type="PROSITE" id="PS50181">
    <property type="entry name" value="FBOX"/>
    <property type="match status" value="1"/>
</dbReference>
<feature type="chain" id="PRO_5003177708" description="F-box domain-containing protein" evidence="1">
    <location>
        <begin position="26"/>
        <end position="315"/>
    </location>
</feature>
<sequence length="315" mass="35970">MSSPFPLLRLPRVFLFDVFLSLSIGEKIKLSLCSKKISTQINNARLYSQKVIVDLGRLCQKIEVSSENSKDAFKIFIPFNTGKITDIDIQQCRIEGVTVPVTTKPAKIITFWKNHPKGLLSVIRHLLKMFQCKISADISIYNSDLYQSIASELFDLQPEFKTLTIEFVGLKQHNLLFNQISSNFGLVQDLRIFSDGNLDFRPVFASWPQNIDIMNSVWFTLEYFLGCTCTTITLFHSNLENKDLDEILKNWKAGRFPNLEYLLVDSQFITNNETTILGMSLLELHGKDIQTDDGSKKATIRSRGQWIVISATKIE</sequence>
<dbReference type="STRING" id="31234.E3NLD0"/>
<keyword evidence="4" id="KW-1185">Reference proteome</keyword>
<dbReference type="EMBL" id="DS268885">
    <property type="protein sequence ID" value="EFP04506.1"/>
    <property type="molecule type" value="Genomic_DNA"/>
</dbReference>
<evidence type="ECO:0000313" key="4">
    <source>
        <dbReference type="Proteomes" id="UP000008281"/>
    </source>
</evidence>
<feature type="signal peptide" evidence="1">
    <location>
        <begin position="1"/>
        <end position="25"/>
    </location>
</feature>
<dbReference type="PANTHER" id="PTHR21503:SF52">
    <property type="entry name" value="F-BOX DOMAIN-CONTAINING PROTEIN"/>
    <property type="match status" value="1"/>
</dbReference>
<dbReference type="InParanoid" id="E3NLD0"/>
<keyword evidence="1" id="KW-0732">Signal</keyword>
<evidence type="ECO:0000313" key="3">
    <source>
        <dbReference type="EMBL" id="EFP04506.1"/>
    </source>
</evidence>
<gene>
    <name evidence="3" type="ORF">CRE_23194</name>
</gene>
<dbReference type="InterPro" id="IPR012885">
    <property type="entry name" value="F-box_Sdz-33"/>
</dbReference>
<name>E3NLD0_CAERE</name>
<dbReference type="OrthoDB" id="10649810at2759"/>
<accession>E3NLD0</accession>
<dbReference type="FunCoup" id="E3NLD0">
    <property type="interactions" value="549"/>
</dbReference>
<dbReference type="InterPro" id="IPR001810">
    <property type="entry name" value="F-box_dom"/>
</dbReference>
<dbReference type="Proteomes" id="UP000008281">
    <property type="component" value="Unassembled WGS sequence"/>
</dbReference>
<dbReference type="PANTHER" id="PTHR21503">
    <property type="entry name" value="F-BOX-CONTAINING HYPOTHETICAL PROTEIN C.ELEGANS"/>
    <property type="match status" value="1"/>
</dbReference>
<dbReference type="AlphaFoldDB" id="E3NLD0"/>
<dbReference type="eggNOG" id="ENOG502RT6G">
    <property type="taxonomic scope" value="Eukaryota"/>
</dbReference>
<reference evidence="3" key="1">
    <citation type="submission" date="2007-07" db="EMBL/GenBank/DDBJ databases">
        <title>PCAP assembly of the Caenorhabditis remanei genome.</title>
        <authorList>
            <consortium name="The Caenorhabditis remanei Sequencing Consortium"/>
            <person name="Wilson R.K."/>
        </authorList>
    </citation>
    <scope>NUCLEOTIDE SEQUENCE [LARGE SCALE GENOMIC DNA]</scope>
    <source>
        <strain evidence="3">PB4641</strain>
    </source>
</reference>
<protein>
    <recommendedName>
        <fullName evidence="2">F-box domain-containing protein</fullName>
    </recommendedName>
</protein>
<proteinExistence type="predicted"/>
<organism evidence="4">
    <name type="scientific">Caenorhabditis remanei</name>
    <name type="common">Caenorhabditis vulgaris</name>
    <dbReference type="NCBI Taxonomy" id="31234"/>
    <lineage>
        <taxon>Eukaryota</taxon>
        <taxon>Metazoa</taxon>
        <taxon>Ecdysozoa</taxon>
        <taxon>Nematoda</taxon>
        <taxon>Chromadorea</taxon>
        <taxon>Rhabditida</taxon>
        <taxon>Rhabditina</taxon>
        <taxon>Rhabditomorpha</taxon>
        <taxon>Rhabditoidea</taxon>
        <taxon>Rhabditidae</taxon>
        <taxon>Peloderinae</taxon>
        <taxon>Caenorhabditis</taxon>
    </lineage>
</organism>
<evidence type="ECO:0000256" key="1">
    <source>
        <dbReference type="SAM" id="SignalP"/>
    </source>
</evidence>
<dbReference type="Pfam" id="PF07735">
    <property type="entry name" value="FBA_2"/>
    <property type="match status" value="1"/>
</dbReference>